<keyword evidence="4" id="KW-1185">Reference proteome</keyword>
<proteinExistence type="predicted"/>
<dbReference type="EMBL" id="CP021023">
    <property type="protein sequence ID" value="ARN56481.1"/>
    <property type="molecule type" value="Genomic_DNA"/>
</dbReference>
<dbReference type="RefSeq" id="WP_085755171.1">
    <property type="nucleotide sequence ID" value="NZ_CP021023.1"/>
</dbReference>
<keyword evidence="1" id="KW-0732">Signal</keyword>
<reference evidence="4" key="1">
    <citation type="submission" date="2017-04" db="EMBL/GenBank/DDBJ databases">
        <title>Comparative genomics and description of representatives of a novel lineage of planctomycetes thriving in anoxic sediments.</title>
        <authorList>
            <person name="Spring S."/>
            <person name="Bunk B."/>
            <person name="Sproer C."/>
        </authorList>
    </citation>
    <scope>NUCLEOTIDE SEQUENCE [LARGE SCALE GENOMIC DNA]</scope>
    <source>
        <strain evidence="4">ST-PulAB-D4</strain>
    </source>
</reference>
<organism evidence="3 4">
    <name type="scientific">Sedimentisphaera salicampi</name>
    <dbReference type="NCBI Taxonomy" id="1941349"/>
    <lineage>
        <taxon>Bacteria</taxon>
        <taxon>Pseudomonadati</taxon>
        <taxon>Planctomycetota</taxon>
        <taxon>Phycisphaerae</taxon>
        <taxon>Sedimentisphaerales</taxon>
        <taxon>Sedimentisphaeraceae</taxon>
        <taxon>Sedimentisphaera</taxon>
    </lineage>
</organism>
<dbReference type="GO" id="GO:0004040">
    <property type="term" value="F:amidase activity"/>
    <property type="evidence" value="ECO:0007669"/>
    <property type="project" value="InterPro"/>
</dbReference>
<feature type="domain" description="Mannosyl-glycoprotein endo-beta-N-acetylglucosamidase-like" evidence="2">
    <location>
        <begin position="77"/>
        <end position="199"/>
    </location>
</feature>
<evidence type="ECO:0000256" key="1">
    <source>
        <dbReference type="SAM" id="SignalP"/>
    </source>
</evidence>
<dbReference type="KEGG" id="pbp:STSP1_00863"/>
<evidence type="ECO:0000313" key="4">
    <source>
        <dbReference type="Proteomes" id="UP000193334"/>
    </source>
</evidence>
<dbReference type="Gene3D" id="1.10.530.10">
    <property type="match status" value="1"/>
</dbReference>
<dbReference type="InterPro" id="IPR002901">
    <property type="entry name" value="MGlyc_endo_b_GlcNAc-like_dom"/>
</dbReference>
<evidence type="ECO:0000259" key="2">
    <source>
        <dbReference type="Pfam" id="PF01832"/>
    </source>
</evidence>
<dbReference type="Proteomes" id="UP000193334">
    <property type="component" value="Chromosome"/>
</dbReference>
<protein>
    <submittedName>
        <fullName evidence="3">Mannosyl-glycoprotein endo-beta-N-acetylglucosaminidase</fullName>
    </submittedName>
</protein>
<feature type="signal peptide" evidence="1">
    <location>
        <begin position="1"/>
        <end position="18"/>
    </location>
</feature>
<dbReference type="Pfam" id="PF01832">
    <property type="entry name" value="Glucosaminidase"/>
    <property type="match status" value="1"/>
</dbReference>
<sequence precursor="true">MKKTVCRLTLILISAASAVLLCSCGGQPQRLAEADYTSRYLPIPIASAPKANARQLTAFFLASNPSASRAEISRLARIYIEEAAAEGINSDIAFCQMVHETNYLRFGGDVRREQNNFCGLGATGGGEPGHSFQTPRLGARAHIQHLKAYANSRPLRKARIDPRFELVKRGSSPNIDGLTGTWATDPQYDRKLRRKLRELDKFL</sequence>
<feature type="chain" id="PRO_5013297891" evidence="1">
    <location>
        <begin position="19"/>
        <end position="203"/>
    </location>
</feature>
<evidence type="ECO:0000313" key="3">
    <source>
        <dbReference type="EMBL" id="ARN56481.1"/>
    </source>
</evidence>
<dbReference type="AlphaFoldDB" id="A0A1W6LL31"/>
<name>A0A1W6LL31_9BACT</name>
<dbReference type="PROSITE" id="PS51257">
    <property type="entry name" value="PROKAR_LIPOPROTEIN"/>
    <property type="match status" value="1"/>
</dbReference>
<accession>A0A1W6LL31</accession>
<dbReference type="STRING" id="1941349.STSP1_00863"/>
<gene>
    <name evidence="3" type="ORF">STSP1_00863</name>
</gene>